<dbReference type="RefSeq" id="WP_188497407.1">
    <property type="nucleotide sequence ID" value="NZ_BMFV01000015.1"/>
</dbReference>
<sequence length="105" mass="11659">MEKIKRTGIVLSTLLVIILLFSILYYSMSFSKALVIRRTLFLNGHPIGALTTSIQNKPNTTDSRYGSCYAINNPKISDGSENSIPGVCMKKNKFGMYYDISIGTL</sequence>
<dbReference type="AlphaFoldDB" id="A0A8J3EMW7"/>
<evidence type="ECO:0000313" key="2">
    <source>
        <dbReference type="EMBL" id="GGH82309.1"/>
    </source>
</evidence>
<keyword evidence="1" id="KW-0812">Transmembrane</keyword>
<dbReference type="Proteomes" id="UP000656813">
    <property type="component" value="Unassembled WGS sequence"/>
</dbReference>
<protein>
    <submittedName>
        <fullName evidence="2">Uncharacterized protein</fullName>
    </submittedName>
</protein>
<accession>A0A8J3EMW7</accession>
<dbReference type="EMBL" id="BMFV01000015">
    <property type="protein sequence ID" value="GGH82309.1"/>
    <property type="molecule type" value="Genomic_DNA"/>
</dbReference>
<reference evidence="2" key="1">
    <citation type="journal article" date="2014" name="Int. J. Syst. Evol. Microbiol.">
        <title>Complete genome sequence of Corynebacterium casei LMG S-19264T (=DSM 44701T), isolated from a smear-ripened cheese.</title>
        <authorList>
            <consortium name="US DOE Joint Genome Institute (JGI-PGF)"/>
            <person name="Walter F."/>
            <person name="Albersmeier A."/>
            <person name="Kalinowski J."/>
            <person name="Ruckert C."/>
        </authorList>
    </citation>
    <scope>NUCLEOTIDE SEQUENCE</scope>
    <source>
        <strain evidence="2">CGMCC 1.12777</strain>
    </source>
</reference>
<name>A0A8J3EMW7_9BACL</name>
<evidence type="ECO:0000313" key="3">
    <source>
        <dbReference type="Proteomes" id="UP000656813"/>
    </source>
</evidence>
<organism evidence="2 3">
    <name type="scientific">Pullulanibacillus pueri</name>
    <dbReference type="NCBI Taxonomy" id="1437324"/>
    <lineage>
        <taxon>Bacteria</taxon>
        <taxon>Bacillati</taxon>
        <taxon>Bacillota</taxon>
        <taxon>Bacilli</taxon>
        <taxon>Bacillales</taxon>
        <taxon>Sporolactobacillaceae</taxon>
        <taxon>Pullulanibacillus</taxon>
    </lineage>
</organism>
<reference evidence="2" key="2">
    <citation type="submission" date="2020-09" db="EMBL/GenBank/DDBJ databases">
        <authorList>
            <person name="Sun Q."/>
            <person name="Zhou Y."/>
        </authorList>
    </citation>
    <scope>NUCLEOTIDE SEQUENCE</scope>
    <source>
        <strain evidence="2">CGMCC 1.12777</strain>
    </source>
</reference>
<comment type="caution">
    <text evidence="2">The sequence shown here is derived from an EMBL/GenBank/DDBJ whole genome shotgun (WGS) entry which is preliminary data.</text>
</comment>
<proteinExistence type="predicted"/>
<keyword evidence="3" id="KW-1185">Reference proteome</keyword>
<gene>
    <name evidence="2" type="ORF">GCM10007096_21500</name>
</gene>
<keyword evidence="1" id="KW-1133">Transmembrane helix</keyword>
<keyword evidence="1" id="KW-0472">Membrane</keyword>
<evidence type="ECO:0000256" key="1">
    <source>
        <dbReference type="SAM" id="Phobius"/>
    </source>
</evidence>
<feature type="transmembrane region" description="Helical" evidence="1">
    <location>
        <begin position="7"/>
        <end position="28"/>
    </location>
</feature>